<feature type="domain" description="Arsenosugar biosynthesis radical SAM protein ArsS-like C-terminal" evidence="1">
    <location>
        <begin position="1"/>
        <end position="103"/>
    </location>
</feature>
<dbReference type="PANTHER" id="PTHR43728:SF1">
    <property type="entry name" value="FE-S OXIDOREDUCTASE"/>
    <property type="match status" value="1"/>
</dbReference>
<proteinExistence type="predicted"/>
<dbReference type="Proteomes" id="UP000229641">
    <property type="component" value="Unassembled WGS sequence"/>
</dbReference>
<dbReference type="Pfam" id="PF12345">
    <property type="entry name" value="DUF3641"/>
    <property type="match status" value="1"/>
</dbReference>
<gene>
    <name evidence="2" type="ORF">COV72_00075</name>
</gene>
<protein>
    <recommendedName>
        <fullName evidence="1">Arsenosugar biosynthesis radical SAM protein ArsS-like C-terminal domain-containing protein</fullName>
    </recommendedName>
</protein>
<accession>A0A2H0M018</accession>
<dbReference type="InterPro" id="IPR026351">
    <property type="entry name" value="rSAM_ArsS-like"/>
</dbReference>
<dbReference type="InterPro" id="IPR024521">
    <property type="entry name" value="ArsS-like_C"/>
</dbReference>
<comment type="caution">
    <text evidence="2">The sequence shown here is derived from an EMBL/GenBank/DDBJ whole genome shotgun (WGS) entry which is preliminary data.</text>
</comment>
<organism evidence="2 3">
    <name type="scientific">Candidatus Ghiorseimicrobium undicola</name>
    <dbReference type="NCBI Taxonomy" id="1974746"/>
    <lineage>
        <taxon>Bacteria</taxon>
        <taxon>Pseudomonadati</taxon>
        <taxon>Candidatus Omnitrophota</taxon>
        <taxon>Candidatus Ghiorseimicrobium</taxon>
    </lineage>
</organism>
<sequence length="105" mass="11783">MPITRYAKYLKAFNQYEAYVELLINSFNPSTVEGLMCFNTLSVGWDGKIYDCDFNQMLGMQMRNGRPFTIADISLKDLENWEIMTGKHCFGCTAGAGSSCQGALK</sequence>
<evidence type="ECO:0000313" key="2">
    <source>
        <dbReference type="EMBL" id="PIQ90019.1"/>
    </source>
</evidence>
<dbReference type="EMBL" id="PCWA01000006">
    <property type="protein sequence ID" value="PIQ90019.1"/>
    <property type="molecule type" value="Genomic_DNA"/>
</dbReference>
<dbReference type="InterPro" id="IPR058240">
    <property type="entry name" value="rSAM_sf"/>
</dbReference>
<evidence type="ECO:0000313" key="3">
    <source>
        <dbReference type="Proteomes" id="UP000229641"/>
    </source>
</evidence>
<dbReference type="PANTHER" id="PTHR43728">
    <property type="entry name" value="SLR0304 PROTEIN"/>
    <property type="match status" value="1"/>
</dbReference>
<name>A0A2H0M018_9BACT</name>
<dbReference type="AlphaFoldDB" id="A0A2H0M018"/>
<evidence type="ECO:0000259" key="1">
    <source>
        <dbReference type="Pfam" id="PF12345"/>
    </source>
</evidence>
<reference evidence="2 3" key="1">
    <citation type="submission" date="2017-09" db="EMBL/GenBank/DDBJ databases">
        <title>Depth-based differentiation of microbial function through sediment-hosted aquifers and enrichment of novel symbionts in the deep terrestrial subsurface.</title>
        <authorList>
            <person name="Probst A.J."/>
            <person name="Ladd B."/>
            <person name="Jarett J.K."/>
            <person name="Geller-Mcgrath D.E."/>
            <person name="Sieber C.M."/>
            <person name="Emerson J.B."/>
            <person name="Anantharaman K."/>
            <person name="Thomas B.C."/>
            <person name="Malmstrom R."/>
            <person name="Stieglmeier M."/>
            <person name="Klingl A."/>
            <person name="Woyke T."/>
            <person name="Ryan C.M."/>
            <person name="Banfield J.F."/>
        </authorList>
    </citation>
    <scope>NUCLEOTIDE SEQUENCE [LARGE SCALE GENOMIC DNA]</scope>
    <source>
        <strain evidence="2">CG11_big_fil_rev_8_21_14_0_20_42_13</strain>
    </source>
</reference>
<dbReference type="SUPFAM" id="SSF102114">
    <property type="entry name" value="Radical SAM enzymes"/>
    <property type="match status" value="1"/>
</dbReference>